<proteinExistence type="predicted"/>
<dbReference type="PRINTS" id="PR01176">
    <property type="entry name" value="GABABRECEPTR"/>
</dbReference>
<gene>
    <name evidence="12" type="ORF">HOLleu_22417</name>
</gene>
<comment type="caution">
    <text evidence="12">The sequence shown here is derived from an EMBL/GenBank/DDBJ whole genome shotgun (WGS) entry which is preliminary data.</text>
</comment>
<dbReference type="CDD" id="cd15047">
    <property type="entry name" value="7tmC_GABA-B-like"/>
    <property type="match status" value="1"/>
</dbReference>
<keyword evidence="8" id="KW-0807">Transducer</keyword>
<dbReference type="PANTHER" id="PTHR10519">
    <property type="entry name" value="GABA-B RECEPTOR"/>
    <property type="match status" value="1"/>
</dbReference>
<dbReference type="PANTHER" id="PTHR10519:SF20">
    <property type="entry name" value="G-PROTEIN COUPLED RECEPTOR 156-RELATED"/>
    <property type="match status" value="1"/>
</dbReference>
<evidence type="ECO:0000256" key="2">
    <source>
        <dbReference type="ARBA" id="ARBA00022692"/>
    </source>
</evidence>
<feature type="region of interest" description="Disordered" evidence="9">
    <location>
        <begin position="574"/>
        <end position="630"/>
    </location>
</feature>
<evidence type="ECO:0000256" key="1">
    <source>
        <dbReference type="ARBA" id="ARBA00004141"/>
    </source>
</evidence>
<evidence type="ECO:0000313" key="12">
    <source>
        <dbReference type="EMBL" id="KAJ8035254.1"/>
    </source>
</evidence>
<evidence type="ECO:0000256" key="8">
    <source>
        <dbReference type="ARBA" id="ARBA00023224"/>
    </source>
</evidence>
<keyword evidence="4" id="KW-0297">G-protein coupled receptor</keyword>
<dbReference type="AlphaFoldDB" id="A0A9Q1BZ88"/>
<evidence type="ECO:0000256" key="7">
    <source>
        <dbReference type="ARBA" id="ARBA00023180"/>
    </source>
</evidence>
<organism evidence="12 13">
    <name type="scientific">Holothuria leucospilota</name>
    <name type="common">Black long sea cucumber</name>
    <name type="synonym">Mertensiothuria leucospilota</name>
    <dbReference type="NCBI Taxonomy" id="206669"/>
    <lineage>
        <taxon>Eukaryota</taxon>
        <taxon>Metazoa</taxon>
        <taxon>Echinodermata</taxon>
        <taxon>Eleutherozoa</taxon>
        <taxon>Echinozoa</taxon>
        <taxon>Holothuroidea</taxon>
        <taxon>Aspidochirotacea</taxon>
        <taxon>Aspidochirotida</taxon>
        <taxon>Holothuriidae</taxon>
        <taxon>Holothuria</taxon>
    </lineage>
</organism>
<accession>A0A9Q1BZ88</accession>
<dbReference type="Proteomes" id="UP001152320">
    <property type="component" value="Chromosome 10"/>
</dbReference>
<dbReference type="InterPro" id="IPR002455">
    <property type="entry name" value="GPCR3_GABA-B"/>
</dbReference>
<evidence type="ECO:0000256" key="10">
    <source>
        <dbReference type="SAM" id="Phobius"/>
    </source>
</evidence>
<protein>
    <submittedName>
        <fullName evidence="12">Gamma-aminobutyric acid type B receptor subunit 2</fullName>
    </submittedName>
</protein>
<dbReference type="GO" id="GO:0004965">
    <property type="term" value="F:G protein-coupled GABA receptor activity"/>
    <property type="evidence" value="ECO:0007669"/>
    <property type="project" value="InterPro"/>
</dbReference>
<feature type="transmembrane region" description="Helical" evidence="10">
    <location>
        <begin position="214"/>
        <end position="238"/>
    </location>
</feature>
<dbReference type="InterPro" id="IPR017978">
    <property type="entry name" value="GPCR_3_C"/>
</dbReference>
<keyword evidence="2 10" id="KW-0812">Transmembrane</keyword>
<feature type="region of interest" description="Disordered" evidence="9">
    <location>
        <begin position="357"/>
        <end position="380"/>
    </location>
</feature>
<evidence type="ECO:0000256" key="4">
    <source>
        <dbReference type="ARBA" id="ARBA00023040"/>
    </source>
</evidence>
<dbReference type="Pfam" id="PF00003">
    <property type="entry name" value="7tm_3"/>
    <property type="match status" value="1"/>
</dbReference>
<dbReference type="PROSITE" id="PS50259">
    <property type="entry name" value="G_PROTEIN_RECEP_F3_4"/>
    <property type="match status" value="1"/>
</dbReference>
<feature type="compositionally biased region" description="Basic and acidic residues" evidence="9">
    <location>
        <begin position="574"/>
        <end position="587"/>
    </location>
</feature>
<dbReference type="GO" id="GO:0038039">
    <property type="term" value="C:G protein-coupled receptor heterodimeric complex"/>
    <property type="evidence" value="ECO:0007669"/>
    <property type="project" value="TreeGrafter"/>
</dbReference>
<dbReference type="EMBL" id="JAIZAY010000010">
    <property type="protein sequence ID" value="KAJ8035254.1"/>
    <property type="molecule type" value="Genomic_DNA"/>
</dbReference>
<comment type="subcellular location">
    <subcellularLocation>
        <location evidence="1">Membrane</location>
        <topology evidence="1">Multi-pass membrane protein</topology>
    </subcellularLocation>
</comment>
<evidence type="ECO:0000256" key="3">
    <source>
        <dbReference type="ARBA" id="ARBA00022989"/>
    </source>
</evidence>
<name>A0A9Q1BZ88_HOLLE</name>
<evidence type="ECO:0000256" key="9">
    <source>
        <dbReference type="SAM" id="MobiDB-lite"/>
    </source>
</evidence>
<dbReference type="GO" id="GO:0007214">
    <property type="term" value="P:gamma-aminobutyric acid signaling pathway"/>
    <property type="evidence" value="ECO:0007669"/>
    <property type="project" value="TreeGrafter"/>
</dbReference>
<feature type="domain" description="G-protein coupled receptors family 3 profile" evidence="11">
    <location>
        <begin position="19"/>
        <end position="294"/>
    </location>
</feature>
<feature type="transmembrane region" description="Helical" evidence="10">
    <location>
        <begin position="250"/>
        <end position="272"/>
    </location>
</feature>
<evidence type="ECO:0000256" key="5">
    <source>
        <dbReference type="ARBA" id="ARBA00023136"/>
    </source>
</evidence>
<keyword evidence="13" id="KW-1185">Reference proteome</keyword>
<feature type="transmembrane region" description="Helical" evidence="10">
    <location>
        <begin position="129"/>
        <end position="150"/>
    </location>
</feature>
<evidence type="ECO:0000313" key="13">
    <source>
        <dbReference type="Proteomes" id="UP001152320"/>
    </source>
</evidence>
<feature type="transmembrane region" description="Helical" evidence="10">
    <location>
        <begin position="49"/>
        <end position="70"/>
    </location>
</feature>
<keyword evidence="6 12" id="KW-0675">Receptor</keyword>
<keyword evidence="7" id="KW-0325">Glycoprotein</keyword>
<sequence>MERSDKGISQWLFSCVCTLALIGILLSLFFIIFNVLYRNYRFVKMSSPNINIIIIVGAIMIYACSVMFGLGEPLIKDKLTLEILCKAKPCVLSVGVTLVYGSLCTKTWRVYRIFTHSQATRMVIKDSRLICIIIGLVIIDVIILALWMVLDPPMFKGAKTMDEVPDMIEQNKSPHVRSCESQRNALWIVIVSLTKAAILLYGTHLSWATRNVALIALNDASCIIASVYTCVILASLAALLSPTLMEIPDAWYACVALVLWICATEVLLLQYIPKFRAWKQSPDGNFPLSRSLTSSYLATNPNRSFAQVEEELFLLSAENASLKKALNEKEQFILALKAHVSSATEKLKQFMAEADNSKHDSGCDIDGSSSATSHDGGDPYPIETRVLHENNDDSIHSTRDRMLSDGAVNVSPSRHLLSVSPVDLARQGMKRGRPRDRLSLRSANSLGSQVSIKDITELKRSLVQDLNYAQNLSSNLYKSIAKDLHECRTKPMYFEIAKTEEKLSDVITRTYHIHPDDENASLASSEFTYDNPIFTKGKDGEKHGQDIIVEHASSEGQISRNSSFRSVASLALETHEPRERSHSDEPRSLQYACYTAPGDKPAREGSPSKTVRSTEVTAGQHPKSSLNTYV</sequence>
<feature type="transmembrane region" description="Helical" evidence="10">
    <location>
        <begin position="185"/>
        <end position="202"/>
    </location>
</feature>
<feature type="compositionally biased region" description="Polar residues" evidence="9">
    <location>
        <begin position="607"/>
        <end position="630"/>
    </location>
</feature>
<keyword evidence="5 10" id="KW-0472">Membrane</keyword>
<evidence type="ECO:0000256" key="6">
    <source>
        <dbReference type="ARBA" id="ARBA00023170"/>
    </source>
</evidence>
<feature type="transmembrane region" description="Helical" evidence="10">
    <location>
        <begin position="12"/>
        <end position="37"/>
    </location>
</feature>
<dbReference type="OrthoDB" id="2150267at2759"/>
<evidence type="ECO:0000259" key="11">
    <source>
        <dbReference type="PROSITE" id="PS50259"/>
    </source>
</evidence>
<reference evidence="12" key="1">
    <citation type="submission" date="2021-10" db="EMBL/GenBank/DDBJ databases">
        <title>Tropical sea cucumber genome reveals ecological adaptation and Cuvierian tubules defense mechanism.</title>
        <authorList>
            <person name="Chen T."/>
        </authorList>
    </citation>
    <scope>NUCLEOTIDE SEQUENCE</scope>
    <source>
        <strain evidence="12">Nanhai2018</strain>
        <tissue evidence="12">Muscle</tissue>
    </source>
</reference>
<keyword evidence="3 10" id="KW-1133">Transmembrane helix</keyword>